<evidence type="ECO:0000256" key="3">
    <source>
        <dbReference type="ARBA" id="ARBA00022448"/>
    </source>
</evidence>
<dbReference type="InterPro" id="IPR036942">
    <property type="entry name" value="Beta-barrel_TonB_sf"/>
</dbReference>
<dbReference type="EMBL" id="CP010951">
    <property type="protein sequence ID" value="AMO23991.1"/>
    <property type="molecule type" value="Genomic_DNA"/>
</dbReference>
<evidence type="ECO:0000256" key="11">
    <source>
        <dbReference type="RuleBase" id="RU003357"/>
    </source>
</evidence>
<proteinExistence type="inferred from homology"/>
<evidence type="ECO:0000256" key="12">
    <source>
        <dbReference type="SAM" id="SignalP"/>
    </source>
</evidence>
<dbReference type="Pfam" id="PF07715">
    <property type="entry name" value="Plug"/>
    <property type="match status" value="1"/>
</dbReference>
<reference evidence="15 16" key="1">
    <citation type="journal article" date="2014" name="Int. J. Syst. Evol. Microbiol.">
        <title>Ramlibacter solisilvae sp. nov., isolated from forest soil, and emended description of the genus Ramlibacter.</title>
        <authorList>
            <person name="Lee H.J."/>
            <person name="Lee S.H."/>
            <person name="Lee S.S."/>
            <person name="Lee J.S."/>
            <person name="Kim Y."/>
            <person name="Kim S.C."/>
            <person name="Jeon C.O."/>
        </authorList>
    </citation>
    <scope>NUCLEOTIDE SEQUENCE [LARGE SCALE GENOMIC DNA]</scope>
    <source>
        <strain evidence="15 16">5-10</strain>
    </source>
</reference>
<evidence type="ECO:0000259" key="14">
    <source>
        <dbReference type="Pfam" id="PF07715"/>
    </source>
</evidence>
<evidence type="ECO:0000256" key="2">
    <source>
        <dbReference type="ARBA" id="ARBA00009810"/>
    </source>
</evidence>
<evidence type="ECO:0000259" key="13">
    <source>
        <dbReference type="Pfam" id="PF00593"/>
    </source>
</evidence>
<evidence type="ECO:0000256" key="5">
    <source>
        <dbReference type="ARBA" id="ARBA00022692"/>
    </source>
</evidence>
<evidence type="ECO:0000313" key="15">
    <source>
        <dbReference type="EMBL" id="AMO23991.1"/>
    </source>
</evidence>
<dbReference type="GO" id="GO:0009279">
    <property type="term" value="C:cell outer membrane"/>
    <property type="evidence" value="ECO:0007669"/>
    <property type="project" value="UniProtKB-SubCell"/>
</dbReference>
<feature type="signal peptide" evidence="12">
    <location>
        <begin position="1"/>
        <end position="30"/>
    </location>
</feature>
<keyword evidence="16" id="KW-1185">Reference proteome</keyword>
<evidence type="ECO:0000256" key="10">
    <source>
        <dbReference type="PROSITE-ProRule" id="PRU01360"/>
    </source>
</evidence>
<dbReference type="PANTHER" id="PTHR47234:SF1">
    <property type="entry name" value="TONB-DEPENDENT RECEPTOR"/>
    <property type="match status" value="1"/>
</dbReference>
<dbReference type="Gene3D" id="2.40.170.20">
    <property type="entry name" value="TonB-dependent receptor, beta-barrel domain"/>
    <property type="match status" value="1"/>
</dbReference>
<dbReference type="SUPFAM" id="SSF56935">
    <property type="entry name" value="Porins"/>
    <property type="match status" value="1"/>
</dbReference>
<evidence type="ECO:0000256" key="4">
    <source>
        <dbReference type="ARBA" id="ARBA00022452"/>
    </source>
</evidence>
<evidence type="ECO:0000313" key="16">
    <source>
        <dbReference type="Proteomes" id="UP000070433"/>
    </source>
</evidence>
<keyword evidence="4 10" id="KW-1134">Transmembrane beta strand</keyword>
<dbReference type="PROSITE" id="PS52016">
    <property type="entry name" value="TONB_DEPENDENT_REC_3"/>
    <property type="match status" value="1"/>
</dbReference>
<dbReference type="InterPro" id="IPR037066">
    <property type="entry name" value="Plug_dom_sf"/>
</dbReference>
<dbReference type="OrthoDB" id="183532at2"/>
<sequence length="979" mass="104528">MRTGTQRFKKTVVSRAILSALCGTGALMVAQDTLAQQAAPAAAPSLQRVEVTGSNIRRTDTEAASPVQVITKEDIDQSGKGTVAEYLQTLTADSQGSVPFTYGRGFSQASAAGISLRGLGANATLVLINGRRVAPAVLADDAQRTYVDLNQIPLEAVDRIEVLKDGASAIYGSDAVAGVVNIILKKSFVGTVAKLTYGISQEADGNEPRVAITHGRGDLDNDGYNFLVNFEAGKKDAIYYKDRTDRNQVGVGAIAQIPGSPFNPNGTNNNNTGTASGRLGGAGWIPVDANGVRVNNQYTSSVIGNVRDAAGNYFSRGAFFPGAQTYCNAVANVPQNNPAGGCLVDLWRSVGIVQPDHQTANLYGRFTKKLNADTELWAEAAWYGSKSNIARTNVQTASGYFLPDGTAVSRATTSLIGASHPDNPFPGAARRIGYNVSLEPAIGADTSHSESDSYRAAMGLKGTWGAWDYDSGISYSTARQTDTAERRINIAVMDALLNPTAANVAAAQAASPAYAALPPGTVWRIGENAGLNSAAMYNAMLSDQSRKGYSTQYGADLKVSREFGKLDGGPMGVAIGAELRHEESDLPLYNGLGRYLGLSLTKYSGKRDIFATYGEILAPVTKRIEVSAALRYDDYSDAGSAVTPKIGAKFKAADNLALRTTFAQGFRAPSFTENGINSIAAFGGATVNDPARCAAAPTLPVINCQGVAPTFVQRGNPSLENEESTSLTLGTVWDITPKTSVTLDWWQIKRTGLPVIEDPQSAINAGRFVRDPGTSAAPGDPGGILTGFVQFVNSAQSRTNGIDLEAKNRYDFGNGWGRLTTNLTWTHLFEQSVKDANGTVHYYEGTHGDCHITNCMGTPKDRVSMAMTWDMNRWRAGLNMNYRGKMDMREEAGFPCYSVAITTAGINVPNDCKLGSFTTFDLSGAYKFGDKTEVFGSIQNLFDKKPPFDYMTYGAIGYNPLDYSGAVGRFFRVGVRHRF</sequence>
<accession>A0A127JVP2</accession>
<evidence type="ECO:0000256" key="9">
    <source>
        <dbReference type="ARBA" id="ARBA00023237"/>
    </source>
</evidence>
<comment type="similarity">
    <text evidence="2 10 11">Belongs to the TonB-dependent receptor family.</text>
</comment>
<keyword evidence="3 10" id="KW-0813">Transport</keyword>
<name>A0A127JVP2_9BURK</name>
<comment type="subcellular location">
    <subcellularLocation>
        <location evidence="1 10">Cell outer membrane</location>
        <topology evidence="1 10">Multi-pass membrane protein</topology>
    </subcellularLocation>
</comment>
<dbReference type="InterPro" id="IPR000531">
    <property type="entry name" value="Beta-barrel_TonB"/>
</dbReference>
<dbReference type="PANTHER" id="PTHR47234">
    <property type="match status" value="1"/>
</dbReference>
<evidence type="ECO:0000256" key="7">
    <source>
        <dbReference type="ARBA" id="ARBA00023136"/>
    </source>
</evidence>
<evidence type="ECO:0000256" key="8">
    <source>
        <dbReference type="ARBA" id="ARBA00023170"/>
    </source>
</evidence>
<dbReference type="PATRIC" id="fig|94132.3.peg.3140"/>
<feature type="domain" description="TonB-dependent receptor plug" evidence="14">
    <location>
        <begin position="62"/>
        <end position="179"/>
    </location>
</feature>
<dbReference type="RefSeq" id="WP_082793271.1">
    <property type="nucleotide sequence ID" value="NZ_CP010951.1"/>
</dbReference>
<feature type="domain" description="TonB-dependent receptor-like beta-barrel" evidence="13">
    <location>
        <begin position="443"/>
        <end position="941"/>
    </location>
</feature>
<dbReference type="Gene3D" id="2.170.130.10">
    <property type="entry name" value="TonB-dependent receptor, plug domain"/>
    <property type="match status" value="1"/>
</dbReference>
<keyword evidence="9 10" id="KW-0998">Cell outer membrane</keyword>
<keyword evidence="5 10" id="KW-0812">Transmembrane</keyword>
<keyword evidence="7 10" id="KW-0472">Membrane</keyword>
<dbReference type="Proteomes" id="UP000070433">
    <property type="component" value="Chromosome"/>
</dbReference>
<dbReference type="Pfam" id="PF00593">
    <property type="entry name" value="TonB_dep_Rec_b-barrel"/>
    <property type="match status" value="1"/>
</dbReference>
<keyword evidence="8" id="KW-0675">Receptor</keyword>
<evidence type="ECO:0000256" key="6">
    <source>
        <dbReference type="ARBA" id="ARBA00023077"/>
    </source>
</evidence>
<evidence type="ECO:0000256" key="1">
    <source>
        <dbReference type="ARBA" id="ARBA00004571"/>
    </source>
</evidence>
<organism evidence="15 16">
    <name type="scientific">Ramlibacter tataouinensis</name>
    <dbReference type="NCBI Taxonomy" id="94132"/>
    <lineage>
        <taxon>Bacteria</taxon>
        <taxon>Pseudomonadati</taxon>
        <taxon>Pseudomonadota</taxon>
        <taxon>Betaproteobacteria</taxon>
        <taxon>Burkholderiales</taxon>
        <taxon>Comamonadaceae</taxon>
        <taxon>Ramlibacter</taxon>
    </lineage>
</organism>
<dbReference type="AlphaFoldDB" id="A0A127JVP2"/>
<dbReference type="CDD" id="cd01347">
    <property type="entry name" value="ligand_gated_channel"/>
    <property type="match status" value="1"/>
</dbReference>
<keyword evidence="6 11" id="KW-0798">TonB box</keyword>
<feature type="chain" id="PRO_5007449785" description="TonB-dependent receptor" evidence="12">
    <location>
        <begin position="31"/>
        <end position="979"/>
    </location>
</feature>
<keyword evidence="12" id="KW-0732">Signal</keyword>
<protein>
    <recommendedName>
        <fullName evidence="17">TonB-dependent receptor</fullName>
    </recommendedName>
</protein>
<evidence type="ECO:0008006" key="17">
    <source>
        <dbReference type="Google" id="ProtNLM"/>
    </source>
</evidence>
<dbReference type="InterPro" id="IPR039426">
    <property type="entry name" value="TonB-dep_rcpt-like"/>
</dbReference>
<dbReference type="InterPro" id="IPR012910">
    <property type="entry name" value="Plug_dom"/>
</dbReference>
<gene>
    <name evidence="15" type="ORF">UC35_15395</name>
</gene>